<comment type="catalytic activity">
    <reaction evidence="1">
        <text>ATP + protein L-histidine = ADP + protein N-phospho-L-histidine.</text>
        <dbReference type="EC" id="2.7.13.3"/>
    </reaction>
</comment>
<dbReference type="InterPro" id="IPR008207">
    <property type="entry name" value="Sig_transdc_His_kin_Hpt_dom"/>
</dbReference>
<evidence type="ECO:0000259" key="18">
    <source>
        <dbReference type="PROSITE" id="PS50109"/>
    </source>
</evidence>
<dbReference type="SUPFAM" id="SSF52172">
    <property type="entry name" value="CheY-like"/>
    <property type="match status" value="2"/>
</dbReference>
<dbReference type="PANTHER" id="PTHR45339">
    <property type="entry name" value="HYBRID SIGNAL TRANSDUCTION HISTIDINE KINASE J"/>
    <property type="match status" value="1"/>
</dbReference>
<feature type="modified residue" description="4-aspartylphosphate" evidence="17">
    <location>
        <position position="623"/>
    </location>
</feature>
<keyword evidence="9 21" id="KW-0418">Kinase</keyword>
<evidence type="ECO:0000259" key="20">
    <source>
        <dbReference type="PROSITE" id="PS50894"/>
    </source>
</evidence>
<dbReference type="AlphaFoldDB" id="A0A1K1X393"/>
<dbReference type="SMART" id="SM00388">
    <property type="entry name" value="HisKA"/>
    <property type="match status" value="1"/>
</dbReference>
<evidence type="ECO:0000256" key="14">
    <source>
        <dbReference type="ARBA" id="ARBA00064003"/>
    </source>
</evidence>
<evidence type="ECO:0000256" key="8">
    <source>
        <dbReference type="ARBA" id="ARBA00022741"/>
    </source>
</evidence>
<keyword evidence="12" id="KW-0902">Two-component regulatory system</keyword>
<dbReference type="PROSITE" id="PS50110">
    <property type="entry name" value="RESPONSE_REGULATORY"/>
    <property type="match status" value="2"/>
</dbReference>
<keyword evidence="7" id="KW-0812">Transmembrane</keyword>
<dbReference type="SMART" id="SM00448">
    <property type="entry name" value="REC"/>
    <property type="match status" value="2"/>
</dbReference>
<evidence type="ECO:0000256" key="1">
    <source>
        <dbReference type="ARBA" id="ARBA00000085"/>
    </source>
</evidence>
<dbReference type="OrthoDB" id="5555669at2"/>
<dbReference type="Pfam" id="PF00072">
    <property type="entry name" value="Response_reg"/>
    <property type="match status" value="2"/>
</dbReference>
<organism evidence="21 22">
    <name type="scientific">Marinospirillum alkaliphilum DSM 21637</name>
    <dbReference type="NCBI Taxonomy" id="1122209"/>
    <lineage>
        <taxon>Bacteria</taxon>
        <taxon>Pseudomonadati</taxon>
        <taxon>Pseudomonadota</taxon>
        <taxon>Gammaproteobacteria</taxon>
        <taxon>Oceanospirillales</taxon>
        <taxon>Oceanospirillaceae</taxon>
        <taxon>Marinospirillum</taxon>
    </lineage>
</organism>
<dbReference type="Pfam" id="PF01627">
    <property type="entry name" value="Hpt"/>
    <property type="match status" value="1"/>
</dbReference>
<evidence type="ECO:0000256" key="17">
    <source>
        <dbReference type="PROSITE-ProRule" id="PRU00169"/>
    </source>
</evidence>
<dbReference type="CDD" id="cd16922">
    <property type="entry name" value="HATPase_EvgS-ArcB-TorS-like"/>
    <property type="match status" value="1"/>
</dbReference>
<dbReference type="SUPFAM" id="SSF47226">
    <property type="entry name" value="Histidine-containing phosphotransfer domain, HPT domain"/>
    <property type="match status" value="1"/>
</dbReference>
<dbReference type="STRING" id="1122209.SAMN02745752_01673"/>
<reference evidence="21 22" key="1">
    <citation type="submission" date="2016-11" db="EMBL/GenBank/DDBJ databases">
        <authorList>
            <person name="Jaros S."/>
            <person name="Januszkiewicz K."/>
            <person name="Wedrychowicz H."/>
        </authorList>
    </citation>
    <scope>NUCLEOTIDE SEQUENCE [LARGE SCALE GENOMIC DNA]</scope>
    <source>
        <strain evidence="21 22">DSM 21637</strain>
    </source>
</reference>
<keyword evidence="11" id="KW-1133">Transmembrane helix</keyword>
<evidence type="ECO:0000256" key="9">
    <source>
        <dbReference type="ARBA" id="ARBA00022777"/>
    </source>
</evidence>
<dbReference type="SMART" id="SM00073">
    <property type="entry name" value="HPT"/>
    <property type="match status" value="1"/>
</dbReference>
<evidence type="ECO:0000256" key="3">
    <source>
        <dbReference type="ARBA" id="ARBA00012438"/>
    </source>
</evidence>
<dbReference type="EMBL" id="FPJW01000005">
    <property type="protein sequence ID" value="SFX43787.1"/>
    <property type="molecule type" value="Genomic_DNA"/>
</dbReference>
<dbReference type="Gene3D" id="3.40.50.2300">
    <property type="match status" value="2"/>
</dbReference>
<evidence type="ECO:0000256" key="16">
    <source>
        <dbReference type="PROSITE-ProRule" id="PRU00110"/>
    </source>
</evidence>
<feature type="modified residue" description="4-aspartylphosphate" evidence="17">
    <location>
        <position position="487"/>
    </location>
</feature>
<evidence type="ECO:0000256" key="15">
    <source>
        <dbReference type="ARBA" id="ARBA00068150"/>
    </source>
</evidence>
<feature type="domain" description="Histidine kinase" evidence="18">
    <location>
        <begin position="195"/>
        <end position="415"/>
    </location>
</feature>
<evidence type="ECO:0000256" key="11">
    <source>
        <dbReference type="ARBA" id="ARBA00022989"/>
    </source>
</evidence>
<keyword evidence="8" id="KW-0547">Nucleotide-binding</keyword>
<dbReference type="GO" id="GO:0005886">
    <property type="term" value="C:plasma membrane"/>
    <property type="evidence" value="ECO:0007669"/>
    <property type="project" value="UniProtKB-SubCell"/>
</dbReference>
<evidence type="ECO:0000256" key="5">
    <source>
        <dbReference type="ARBA" id="ARBA00022553"/>
    </source>
</evidence>
<proteinExistence type="predicted"/>
<dbReference type="RefSeq" id="WP_072325904.1">
    <property type="nucleotide sequence ID" value="NZ_FPJW01000005.1"/>
</dbReference>
<dbReference type="FunFam" id="1.10.287.130:FF:000002">
    <property type="entry name" value="Two-component osmosensing histidine kinase"/>
    <property type="match status" value="1"/>
</dbReference>
<dbReference type="InterPro" id="IPR003594">
    <property type="entry name" value="HATPase_dom"/>
</dbReference>
<dbReference type="EC" id="2.7.13.3" evidence="3"/>
<dbReference type="Gene3D" id="1.10.287.130">
    <property type="match status" value="1"/>
</dbReference>
<dbReference type="GO" id="GO:0000155">
    <property type="term" value="F:phosphorelay sensor kinase activity"/>
    <property type="evidence" value="ECO:0007669"/>
    <property type="project" value="InterPro"/>
</dbReference>
<dbReference type="PANTHER" id="PTHR45339:SF1">
    <property type="entry name" value="HYBRID SIGNAL TRANSDUCTION HISTIDINE KINASE J"/>
    <property type="match status" value="1"/>
</dbReference>
<keyword evidence="13" id="KW-0472">Membrane</keyword>
<dbReference type="FunFam" id="3.30.565.10:FF:000010">
    <property type="entry name" value="Sensor histidine kinase RcsC"/>
    <property type="match status" value="1"/>
</dbReference>
<dbReference type="Gene3D" id="3.30.565.10">
    <property type="entry name" value="Histidine kinase-like ATPase, C-terminal domain"/>
    <property type="match status" value="1"/>
</dbReference>
<evidence type="ECO:0000256" key="13">
    <source>
        <dbReference type="ARBA" id="ARBA00023136"/>
    </source>
</evidence>
<evidence type="ECO:0000313" key="21">
    <source>
        <dbReference type="EMBL" id="SFX43787.1"/>
    </source>
</evidence>
<keyword evidence="4" id="KW-1003">Cell membrane</keyword>
<dbReference type="CDD" id="cd17546">
    <property type="entry name" value="REC_hyHK_CKI1_RcsC-like"/>
    <property type="match status" value="2"/>
</dbReference>
<sequence length="855" mass="93857">MLNPSQETELLFEISLAIGNSLDTGKMLRESLSTLMRVLNCSGCAVLEYQSQPQTQPQSQLQMSADAVLPTRLQWQMLQSLPRHFLRQPEDALSHFPGLFLPDSEGCLPAFEASLPLTVESAAGAACHAFALPGVGVLLLKKNASALRPELQASLQKLMNKLANALLACRYEARLQEKIRAAEAASLAKSQFLANMSHEIRTPMNGVIGMLDLVMDSSLEREQREHLSLARLSASQLLEIINHLLDLSKIEAGKFDLQPETTDLIELVGATVKSMAPRAWSRNLQIHYDLPEDLPRYVSVDATRLRQILINLLGNAIKFTEWGQVTLTLEYLTAVEPASFRFCIQDTGIGIPADRLQQVFNPFEQVDAATNRKYEGTGLGLAITRQLVEMQGGQIAVTSELGKGSCFCFELPLLLAEAPESLDRIPVDLSQQRVLLVDDEPMNRRVITAMLHNVGVQAECCSSAPEAIFLIRQAARASQPFALVLMDAWMPGMDGYLATEKLQQEQLLDSTRLLILTSSAVAGDARRCRELGIAGYLTKPLTLSELRRALQEQLSHCETPLHETTADGVLKGIKVLLAEDNPINQRLAIKLLEKKGIHPVIADNGAKAVSLWQQQDFDLILMDVMMPEMDGLEATRSIREQEQKMPGCLPTPIVAMTANAMQGDRERCLDAGMDGYVSKPVQPQALFDEMNRVLVLQEDLRPAGNTQSLLSLDAMVEALSDSTLETLMSAPLPGKTEQKNSVMTDTNLYDWALAVDHIGGDEELLLEVLAMFMGGLPEHLAQLEAAVAESRLQQVAEVAHTLKGLLGTFCATEAVEAVLALELAAKQGQNPEALLTQVQEQLARLQPVLQQRLDA</sequence>
<evidence type="ECO:0000313" key="22">
    <source>
        <dbReference type="Proteomes" id="UP000182350"/>
    </source>
</evidence>
<dbReference type="PROSITE" id="PS50109">
    <property type="entry name" value="HIS_KIN"/>
    <property type="match status" value="1"/>
</dbReference>
<dbReference type="Proteomes" id="UP000182350">
    <property type="component" value="Unassembled WGS sequence"/>
</dbReference>
<dbReference type="InterPro" id="IPR011006">
    <property type="entry name" value="CheY-like_superfamily"/>
</dbReference>
<evidence type="ECO:0000259" key="19">
    <source>
        <dbReference type="PROSITE" id="PS50110"/>
    </source>
</evidence>
<gene>
    <name evidence="21" type="ORF">SAMN02745752_01673</name>
</gene>
<evidence type="ECO:0000256" key="7">
    <source>
        <dbReference type="ARBA" id="ARBA00022692"/>
    </source>
</evidence>
<dbReference type="PROSITE" id="PS50894">
    <property type="entry name" value="HPT"/>
    <property type="match status" value="1"/>
</dbReference>
<keyword evidence="10" id="KW-0067">ATP-binding</keyword>
<dbReference type="GO" id="GO:0005524">
    <property type="term" value="F:ATP binding"/>
    <property type="evidence" value="ECO:0007669"/>
    <property type="project" value="UniProtKB-KW"/>
</dbReference>
<dbReference type="CDD" id="cd00082">
    <property type="entry name" value="HisKA"/>
    <property type="match status" value="1"/>
</dbReference>
<feature type="domain" description="Response regulatory" evidence="19">
    <location>
        <begin position="433"/>
        <end position="554"/>
    </location>
</feature>
<dbReference type="InterPro" id="IPR036890">
    <property type="entry name" value="HATPase_C_sf"/>
</dbReference>
<keyword evidence="6" id="KW-0808">Transferase</keyword>
<evidence type="ECO:0000256" key="12">
    <source>
        <dbReference type="ARBA" id="ARBA00023012"/>
    </source>
</evidence>
<feature type="domain" description="Response regulatory" evidence="19">
    <location>
        <begin position="574"/>
        <end position="694"/>
    </location>
</feature>
<dbReference type="InterPro" id="IPR036097">
    <property type="entry name" value="HisK_dim/P_sf"/>
</dbReference>
<dbReference type="SUPFAM" id="SSF55874">
    <property type="entry name" value="ATPase domain of HSP90 chaperone/DNA topoisomerase II/histidine kinase"/>
    <property type="match status" value="1"/>
</dbReference>
<dbReference type="CDD" id="cd00088">
    <property type="entry name" value="HPT"/>
    <property type="match status" value="1"/>
</dbReference>
<dbReference type="InterPro" id="IPR003661">
    <property type="entry name" value="HisK_dim/P_dom"/>
</dbReference>
<dbReference type="InterPro" id="IPR005467">
    <property type="entry name" value="His_kinase_dom"/>
</dbReference>
<evidence type="ECO:0000256" key="4">
    <source>
        <dbReference type="ARBA" id="ARBA00022475"/>
    </source>
</evidence>
<accession>A0A1K1X393</accession>
<dbReference type="Pfam" id="PF00512">
    <property type="entry name" value="HisKA"/>
    <property type="match status" value="1"/>
</dbReference>
<dbReference type="PRINTS" id="PR00344">
    <property type="entry name" value="BCTRLSENSOR"/>
</dbReference>
<keyword evidence="22" id="KW-1185">Reference proteome</keyword>
<evidence type="ECO:0000256" key="10">
    <source>
        <dbReference type="ARBA" id="ARBA00022840"/>
    </source>
</evidence>
<comment type="subunit">
    <text evidence="14">At low DSF concentrations, interacts with RpfF.</text>
</comment>
<protein>
    <recommendedName>
        <fullName evidence="15">Sensory/regulatory protein RpfC</fullName>
        <ecNumber evidence="3">2.7.13.3</ecNumber>
    </recommendedName>
</protein>
<dbReference type="InterPro" id="IPR004358">
    <property type="entry name" value="Sig_transdc_His_kin-like_C"/>
</dbReference>
<comment type="subcellular location">
    <subcellularLocation>
        <location evidence="2">Cell membrane</location>
        <topology evidence="2">Multi-pass membrane protein</topology>
    </subcellularLocation>
</comment>
<dbReference type="SMART" id="SM00387">
    <property type="entry name" value="HATPase_c"/>
    <property type="match status" value="1"/>
</dbReference>
<keyword evidence="5 17" id="KW-0597">Phosphoprotein</keyword>
<dbReference type="Gene3D" id="1.20.120.160">
    <property type="entry name" value="HPT domain"/>
    <property type="match status" value="1"/>
</dbReference>
<name>A0A1K1X393_9GAMM</name>
<feature type="domain" description="HPt" evidence="20">
    <location>
        <begin position="761"/>
        <end position="855"/>
    </location>
</feature>
<dbReference type="InterPro" id="IPR001789">
    <property type="entry name" value="Sig_transdc_resp-reg_receiver"/>
</dbReference>
<dbReference type="InterPro" id="IPR036641">
    <property type="entry name" value="HPT_dom_sf"/>
</dbReference>
<dbReference type="SUPFAM" id="SSF47384">
    <property type="entry name" value="Homodimeric domain of signal transducing histidine kinase"/>
    <property type="match status" value="1"/>
</dbReference>
<feature type="modified residue" description="Phosphohistidine" evidence="16">
    <location>
        <position position="800"/>
    </location>
</feature>
<evidence type="ECO:0000256" key="2">
    <source>
        <dbReference type="ARBA" id="ARBA00004651"/>
    </source>
</evidence>
<dbReference type="Pfam" id="PF02518">
    <property type="entry name" value="HATPase_c"/>
    <property type="match status" value="1"/>
</dbReference>
<evidence type="ECO:0000256" key="6">
    <source>
        <dbReference type="ARBA" id="ARBA00022679"/>
    </source>
</evidence>